<accession>A0A1G7XJT1</accession>
<dbReference type="STRING" id="551996.SAMN05192573_10582"/>
<dbReference type="Proteomes" id="UP000199705">
    <property type="component" value="Unassembled WGS sequence"/>
</dbReference>
<sequence>MPKKDKYIITAADDLLKRSMGIQRDESLGNSLDSEKHIIATHRKKADNSIRKMPKLEKSGWWAAILSAIIAFIGLIFLIIQFFKK</sequence>
<reference evidence="3" key="1">
    <citation type="submission" date="2016-10" db="EMBL/GenBank/DDBJ databases">
        <authorList>
            <person name="Varghese N."/>
            <person name="Submissions S."/>
        </authorList>
    </citation>
    <scope>NUCLEOTIDE SEQUENCE [LARGE SCALE GENOMIC DNA]</scope>
    <source>
        <strain evidence="3">Gh-67</strain>
    </source>
</reference>
<keyword evidence="1" id="KW-0472">Membrane</keyword>
<dbReference type="AlphaFoldDB" id="A0A1G7XJT1"/>
<evidence type="ECO:0000313" key="2">
    <source>
        <dbReference type="EMBL" id="SDG84311.1"/>
    </source>
</evidence>
<proteinExistence type="predicted"/>
<evidence type="ECO:0000256" key="1">
    <source>
        <dbReference type="SAM" id="Phobius"/>
    </source>
</evidence>
<evidence type="ECO:0000313" key="3">
    <source>
        <dbReference type="Proteomes" id="UP000199705"/>
    </source>
</evidence>
<protein>
    <submittedName>
        <fullName evidence="2">Uncharacterized protein</fullName>
    </submittedName>
</protein>
<dbReference type="RefSeq" id="WP_091167144.1">
    <property type="nucleotide sequence ID" value="NZ_FNCG01000005.1"/>
</dbReference>
<dbReference type="EMBL" id="FNCG01000005">
    <property type="protein sequence ID" value="SDG84311.1"/>
    <property type="molecule type" value="Genomic_DNA"/>
</dbReference>
<name>A0A1G7XJT1_9SPHI</name>
<feature type="transmembrane region" description="Helical" evidence="1">
    <location>
        <begin position="61"/>
        <end position="83"/>
    </location>
</feature>
<keyword evidence="3" id="KW-1185">Reference proteome</keyword>
<keyword evidence="1" id="KW-1133">Transmembrane helix</keyword>
<gene>
    <name evidence="2" type="ORF">SAMN05192573_10582</name>
</gene>
<organism evidence="2 3">
    <name type="scientific">Mucilaginibacter gossypii</name>
    <dbReference type="NCBI Taxonomy" id="551996"/>
    <lineage>
        <taxon>Bacteria</taxon>
        <taxon>Pseudomonadati</taxon>
        <taxon>Bacteroidota</taxon>
        <taxon>Sphingobacteriia</taxon>
        <taxon>Sphingobacteriales</taxon>
        <taxon>Sphingobacteriaceae</taxon>
        <taxon>Mucilaginibacter</taxon>
    </lineage>
</organism>
<keyword evidence="1" id="KW-0812">Transmembrane</keyword>